<dbReference type="AlphaFoldDB" id="A0A0D0DPM7"/>
<name>A0A0D0DPM7_9AGAM</name>
<reference evidence="2" key="2">
    <citation type="submission" date="2015-01" db="EMBL/GenBank/DDBJ databases">
        <title>Evolutionary Origins and Diversification of the Mycorrhizal Mutualists.</title>
        <authorList>
            <consortium name="DOE Joint Genome Institute"/>
            <consortium name="Mycorrhizal Genomics Consortium"/>
            <person name="Kohler A."/>
            <person name="Kuo A."/>
            <person name="Nagy L.G."/>
            <person name="Floudas D."/>
            <person name="Copeland A."/>
            <person name="Barry K.W."/>
            <person name="Cichocki N."/>
            <person name="Veneault-Fourrey C."/>
            <person name="LaButti K."/>
            <person name="Lindquist E.A."/>
            <person name="Lipzen A."/>
            <person name="Lundell T."/>
            <person name="Morin E."/>
            <person name="Murat C."/>
            <person name="Riley R."/>
            <person name="Ohm R."/>
            <person name="Sun H."/>
            <person name="Tunlid A."/>
            <person name="Henrissat B."/>
            <person name="Grigoriev I.V."/>
            <person name="Hibbett D.S."/>
            <person name="Martin F."/>
        </authorList>
    </citation>
    <scope>NUCLEOTIDE SEQUENCE [LARGE SCALE GENOMIC DNA]</scope>
    <source>
        <strain evidence="2">Ve08.2h10</strain>
    </source>
</reference>
<dbReference type="Proteomes" id="UP000054538">
    <property type="component" value="Unassembled WGS sequence"/>
</dbReference>
<accession>A0A0D0DPM7</accession>
<evidence type="ECO:0000313" key="1">
    <source>
        <dbReference type="EMBL" id="KIK80925.1"/>
    </source>
</evidence>
<sequence length="214" mass="24149">MLCSSHRLVLNNGCCINAKMLQNYLTWLGDCNKAKALKLIYLDDPQDLGDIELVVPPYASLNINVIMDFQAITVLAKLLHDLLEPFINASLSLAQQVTHQSTFAHLLFSICCVHCHLFMPNQLYYDSQTLVKNAIFCIAKWQHLDVASTFYLLDVGNNPIKLLFAFLCMCGGHNSAINYKQAIDRLCAARDIGRVFSCHPDLHHGHWHLNLTHS</sequence>
<evidence type="ECO:0000313" key="2">
    <source>
        <dbReference type="Proteomes" id="UP000054538"/>
    </source>
</evidence>
<gene>
    <name evidence="1" type="ORF">PAXRUDRAFT_36051</name>
</gene>
<reference evidence="1 2" key="1">
    <citation type="submission" date="2014-04" db="EMBL/GenBank/DDBJ databases">
        <authorList>
            <consortium name="DOE Joint Genome Institute"/>
            <person name="Kuo A."/>
            <person name="Kohler A."/>
            <person name="Jargeat P."/>
            <person name="Nagy L.G."/>
            <person name="Floudas D."/>
            <person name="Copeland A."/>
            <person name="Barry K.W."/>
            <person name="Cichocki N."/>
            <person name="Veneault-Fourrey C."/>
            <person name="LaButti K."/>
            <person name="Lindquist E.A."/>
            <person name="Lipzen A."/>
            <person name="Lundell T."/>
            <person name="Morin E."/>
            <person name="Murat C."/>
            <person name="Sun H."/>
            <person name="Tunlid A."/>
            <person name="Henrissat B."/>
            <person name="Grigoriev I.V."/>
            <person name="Hibbett D.S."/>
            <person name="Martin F."/>
            <person name="Nordberg H.P."/>
            <person name="Cantor M.N."/>
            <person name="Hua S.X."/>
        </authorList>
    </citation>
    <scope>NUCLEOTIDE SEQUENCE [LARGE SCALE GENOMIC DNA]</scope>
    <source>
        <strain evidence="1 2">Ve08.2h10</strain>
    </source>
</reference>
<keyword evidence="2" id="KW-1185">Reference proteome</keyword>
<dbReference type="OrthoDB" id="2688989at2759"/>
<dbReference type="EMBL" id="KN825901">
    <property type="protein sequence ID" value="KIK80925.1"/>
    <property type="molecule type" value="Genomic_DNA"/>
</dbReference>
<proteinExistence type="predicted"/>
<dbReference type="InParanoid" id="A0A0D0DPM7"/>
<organism evidence="1 2">
    <name type="scientific">Paxillus rubicundulus Ve08.2h10</name>
    <dbReference type="NCBI Taxonomy" id="930991"/>
    <lineage>
        <taxon>Eukaryota</taxon>
        <taxon>Fungi</taxon>
        <taxon>Dikarya</taxon>
        <taxon>Basidiomycota</taxon>
        <taxon>Agaricomycotina</taxon>
        <taxon>Agaricomycetes</taxon>
        <taxon>Agaricomycetidae</taxon>
        <taxon>Boletales</taxon>
        <taxon>Paxilineae</taxon>
        <taxon>Paxillaceae</taxon>
        <taxon>Paxillus</taxon>
    </lineage>
</organism>
<dbReference type="HOGENOM" id="CLU_091937_0_0_1"/>
<protein>
    <submittedName>
        <fullName evidence="1">Uncharacterized protein</fullName>
    </submittedName>
</protein>